<protein>
    <submittedName>
        <fullName evidence="2">Uncharacterized protein</fullName>
    </submittedName>
</protein>
<comment type="caution">
    <text evidence="2">The sequence shown here is derived from an EMBL/GenBank/DDBJ whole genome shotgun (WGS) entry which is preliminary data.</text>
</comment>
<keyword evidence="1" id="KW-1133">Transmembrane helix</keyword>
<dbReference type="VEuPathDB" id="FungiDB:AeMF1_011574"/>
<name>A0A6G0WP69_9STRA</name>
<keyword evidence="1" id="KW-0812">Transmembrane</keyword>
<dbReference type="AlphaFoldDB" id="A0A6G0WP69"/>
<feature type="transmembrane region" description="Helical" evidence="1">
    <location>
        <begin position="75"/>
        <end position="97"/>
    </location>
</feature>
<dbReference type="Proteomes" id="UP000481153">
    <property type="component" value="Unassembled WGS sequence"/>
</dbReference>
<feature type="transmembrane region" description="Helical" evidence="1">
    <location>
        <begin position="7"/>
        <end position="28"/>
    </location>
</feature>
<sequence length="145" mass="16199">MGFTLLVSCYAAWIAISFLGGLFGLYSAHRYHIPSAIWCLYTWVALALFQIVEATIAIVTLVPEAHFSPEATHTLVWNTLSLLMIELAFIVFIHGYIQLLQLCEPTDRWVAKGKDAQDVMEAMLSPVVNQHNVSYGTESSMSFTI</sequence>
<gene>
    <name evidence="2" type="ORF">Ae201684_013137</name>
</gene>
<evidence type="ECO:0000313" key="3">
    <source>
        <dbReference type="Proteomes" id="UP000481153"/>
    </source>
</evidence>
<accession>A0A6G0WP69</accession>
<evidence type="ECO:0000313" key="2">
    <source>
        <dbReference type="EMBL" id="KAF0729159.1"/>
    </source>
</evidence>
<keyword evidence="3" id="KW-1185">Reference proteome</keyword>
<dbReference type="EMBL" id="VJMJ01000167">
    <property type="protein sequence ID" value="KAF0729159.1"/>
    <property type="molecule type" value="Genomic_DNA"/>
</dbReference>
<evidence type="ECO:0000256" key="1">
    <source>
        <dbReference type="SAM" id="Phobius"/>
    </source>
</evidence>
<proteinExistence type="predicted"/>
<organism evidence="2 3">
    <name type="scientific">Aphanomyces euteiches</name>
    <dbReference type="NCBI Taxonomy" id="100861"/>
    <lineage>
        <taxon>Eukaryota</taxon>
        <taxon>Sar</taxon>
        <taxon>Stramenopiles</taxon>
        <taxon>Oomycota</taxon>
        <taxon>Saprolegniomycetes</taxon>
        <taxon>Saprolegniales</taxon>
        <taxon>Verrucalvaceae</taxon>
        <taxon>Aphanomyces</taxon>
    </lineage>
</organism>
<feature type="transmembrane region" description="Helical" evidence="1">
    <location>
        <begin position="40"/>
        <end position="63"/>
    </location>
</feature>
<keyword evidence="1" id="KW-0472">Membrane</keyword>
<reference evidence="2 3" key="1">
    <citation type="submission" date="2019-07" db="EMBL/GenBank/DDBJ databases">
        <title>Genomics analysis of Aphanomyces spp. identifies a new class of oomycete effector associated with host adaptation.</title>
        <authorList>
            <person name="Gaulin E."/>
        </authorList>
    </citation>
    <scope>NUCLEOTIDE SEQUENCE [LARGE SCALE GENOMIC DNA]</scope>
    <source>
        <strain evidence="2 3">ATCC 201684</strain>
    </source>
</reference>